<comment type="caution">
    <text evidence="2">The sequence shown here is derived from an EMBL/GenBank/DDBJ whole genome shotgun (WGS) entry which is preliminary data.</text>
</comment>
<dbReference type="EMBL" id="BDSP01000182">
    <property type="protein sequence ID" value="GAX22349.1"/>
    <property type="molecule type" value="Genomic_DNA"/>
</dbReference>
<evidence type="ECO:0000313" key="3">
    <source>
        <dbReference type="Proteomes" id="UP000198406"/>
    </source>
</evidence>
<dbReference type="AlphaFoldDB" id="A0A1Z5K7X9"/>
<evidence type="ECO:0000313" key="2">
    <source>
        <dbReference type="EMBL" id="GAX22349.1"/>
    </source>
</evidence>
<gene>
    <name evidence="2" type="ORF">FisN_3Hh445</name>
</gene>
<name>A0A1Z5K7X9_FISSO</name>
<keyword evidence="3" id="KW-1185">Reference proteome</keyword>
<protein>
    <submittedName>
        <fullName evidence="2">Uncharacterized protein</fullName>
    </submittedName>
</protein>
<feature type="region of interest" description="Disordered" evidence="1">
    <location>
        <begin position="216"/>
        <end position="256"/>
    </location>
</feature>
<sequence>MSADISEDTRRYRQAALTVASKHDFGIANYVSNAFLRHHDGLHSVHDDGVSSSSMEGTCIPTCPRCGGPVQPGCEGVSIRLLRQKALSRTQRRRLSRKTALIHKHAKAKHTQKDISELSLLGKVMAIEYPHLKKQISMPHSISHDLQASRNLVVVKCQCQWKLTLPGCSRSKNTSKGQTVVKGGIKGRAIVPERSVVCQKSTKEFSQQNDFISIGKLPKRKLNNNDNDMKETMRAGKKKKPKKSQLMDFLSSLNDR</sequence>
<organism evidence="2 3">
    <name type="scientific">Fistulifera solaris</name>
    <name type="common">Oleaginous diatom</name>
    <dbReference type="NCBI Taxonomy" id="1519565"/>
    <lineage>
        <taxon>Eukaryota</taxon>
        <taxon>Sar</taxon>
        <taxon>Stramenopiles</taxon>
        <taxon>Ochrophyta</taxon>
        <taxon>Bacillariophyta</taxon>
        <taxon>Bacillariophyceae</taxon>
        <taxon>Bacillariophycidae</taxon>
        <taxon>Naviculales</taxon>
        <taxon>Naviculaceae</taxon>
        <taxon>Fistulifera</taxon>
    </lineage>
</organism>
<evidence type="ECO:0000256" key="1">
    <source>
        <dbReference type="SAM" id="MobiDB-lite"/>
    </source>
</evidence>
<dbReference type="InParanoid" id="A0A1Z5K7X9"/>
<proteinExistence type="predicted"/>
<accession>A0A1Z5K7X9</accession>
<dbReference type="Proteomes" id="UP000198406">
    <property type="component" value="Unassembled WGS sequence"/>
</dbReference>
<reference evidence="2 3" key="1">
    <citation type="journal article" date="2015" name="Plant Cell">
        <title>Oil accumulation by the oleaginous diatom Fistulifera solaris as revealed by the genome and transcriptome.</title>
        <authorList>
            <person name="Tanaka T."/>
            <person name="Maeda Y."/>
            <person name="Veluchamy A."/>
            <person name="Tanaka M."/>
            <person name="Abida H."/>
            <person name="Marechal E."/>
            <person name="Bowler C."/>
            <person name="Muto M."/>
            <person name="Sunaga Y."/>
            <person name="Tanaka M."/>
            <person name="Yoshino T."/>
            <person name="Taniguchi T."/>
            <person name="Fukuda Y."/>
            <person name="Nemoto M."/>
            <person name="Matsumoto M."/>
            <person name="Wong P.S."/>
            <person name="Aburatani S."/>
            <person name="Fujibuchi W."/>
        </authorList>
    </citation>
    <scope>NUCLEOTIDE SEQUENCE [LARGE SCALE GENOMIC DNA]</scope>
    <source>
        <strain evidence="2 3">JPCC DA0580</strain>
    </source>
</reference>